<keyword evidence="2" id="KW-0805">Transcription regulation</keyword>
<dbReference type="CDD" id="cd06171">
    <property type="entry name" value="Sigma70_r4"/>
    <property type="match status" value="1"/>
</dbReference>
<evidence type="ECO:0000313" key="10">
    <source>
        <dbReference type="Proteomes" id="UP000310458"/>
    </source>
</evidence>
<evidence type="ECO:0000313" key="9">
    <source>
        <dbReference type="EMBL" id="TLP92379.1"/>
    </source>
</evidence>
<dbReference type="InterPro" id="IPR013325">
    <property type="entry name" value="RNA_pol_sigma_r2"/>
</dbReference>
<comment type="caution">
    <text evidence="9">The sequence shown here is derived from an EMBL/GenBank/DDBJ whole genome shotgun (WGS) entry which is preliminary data.</text>
</comment>
<evidence type="ECO:0000259" key="7">
    <source>
        <dbReference type="Pfam" id="PF04542"/>
    </source>
</evidence>
<dbReference type="InterPro" id="IPR014284">
    <property type="entry name" value="RNA_pol_sigma-70_dom"/>
</dbReference>
<reference evidence="9 10" key="1">
    <citation type="submission" date="2019-05" db="EMBL/GenBank/DDBJ databases">
        <title>Nesterenkonia sp. GY074 isolated from the Southern Atlantic Ocean.</title>
        <authorList>
            <person name="Zhang G."/>
        </authorList>
    </citation>
    <scope>NUCLEOTIDE SEQUENCE [LARGE SCALE GENOMIC DNA]</scope>
    <source>
        <strain evidence="9 10">GY074</strain>
    </source>
</reference>
<proteinExistence type="inferred from homology"/>
<feature type="region of interest" description="Disordered" evidence="6">
    <location>
        <begin position="100"/>
        <end position="133"/>
    </location>
</feature>
<dbReference type="Gene3D" id="1.10.1740.10">
    <property type="match status" value="1"/>
</dbReference>
<dbReference type="Pfam" id="PF04542">
    <property type="entry name" value="Sigma70_r2"/>
    <property type="match status" value="1"/>
</dbReference>
<dbReference type="InterPro" id="IPR007627">
    <property type="entry name" value="RNA_pol_sigma70_r2"/>
</dbReference>
<evidence type="ECO:0000256" key="1">
    <source>
        <dbReference type="ARBA" id="ARBA00010641"/>
    </source>
</evidence>
<sequence length="221" mass="25663">MLLSIRPGRNTLMDAGERLHKAVQEGDPFQAEEVINQLHPRMIRFARTLVPTKESAEDVVQESWITVLKKVPDYEGRSEFSTWVLGIVRNKSRTFLQKEQRLRENEESQMESDPLETRFHESGPKTGHWAEPPLNRFLPEYETERAELMSQLESAMATLPAVQRQVTILRDVEGLKPGEVEYILGISTDYQRKLLYRAREKLRSTLENYIMSQRTKAASFD</sequence>
<dbReference type="Pfam" id="PF08281">
    <property type="entry name" value="Sigma70_r4_2"/>
    <property type="match status" value="1"/>
</dbReference>
<keyword evidence="4" id="KW-0238">DNA-binding</keyword>
<dbReference type="AlphaFoldDB" id="A0A5R9B6X8"/>
<evidence type="ECO:0000256" key="3">
    <source>
        <dbReference type="ARBA" id="ARBA00023082"/>
    </source>
</evidence>
<accession>A0A5R9B6X8</accession>
<organism evidence="9 10">
    <name type="scientific">Nesterenkonia salmonea</name>
    <dbReference type="NCBI Taxonomy" id="1804987"/>
    <lineage>
        <taxon>Bacteria</taxon>
        <taxon>Bacillati</taxon>
        <taxon>Actinomycetota</taxon>
        <taxon>Actinomycetes</taxon>
        <taxon>Micrococcales</taxon>
        <taxon>Micrococcaceae</taxon>
        <taxon>Nesterenkonia</taxon>
    </lineage>
</organism>
<evidence type="ECO:0000256" key="2">
    <source>
        <dbReference type="ARBA" id="ARBA00023015"/>
    </source>
</evidence>
<name>A0A5R9B6X8_9MICC</name>
<dbReference type="InterPro" id="IPR013249">
    <property type="entry name" value="RNA_pol_sigma70_r4_t2"/>
</dbReference>
<dbReference type="InterPro" id="IPR013324">
    <property type="entry name" value="RNA_pol_sigma_r3/r4-like"/>
</dbReference>
<dbReference type="NCBIfam" id="TIGR02937">
    <property type="entry name" value="sigma70-ECF"/>
    <property type="match status" value="1"/>
</dbReference>
<dbReference type="InterPro" id="IPR039425">
    <property type="entry name" value="RNA_pol_sigma-70-like"/>
</dbReference>
<evidence type="ECO:0000259" key="8">
    <source>
        <dbReference type="Pfam" id="PF08281"/>
    </source>
</evidence>
<dbReference type="InterPro" id="IPR036388">
    <property type="entry name" value="WH-like_DNA-bd_sf"/>
</dbReference>
<feature type="domain" description="RNA polymerase sigma factor 70 region 4 type 2" evidence="8">
    <location>
        <begin position="151"/>
        <end position="202"/>
    </location>
</feature>
<keyword evidence="5" id="KW-0804">Transcription</keyword>
<dbReference type="OrthoDB" id="7376212at2"/>
<feature type="domain" description="RNA polymerase sigma-70 region 2" evidence="7">
    <location>
        <begin position="35"/>
        <end position="101"/>
    </location>
</feature>
<keyword evidence="10" id="KW-1185">Reference proteome</keyword>
<comment type="similarity">
    <text evidence="1">Belongs to the sigma-70 factor family. ECF subfamily.</text>
</comment>
<gene>
    <name evidence="9" type="ORF">FEF26_14730</name>
</gene>
<dbReference type="GO" id="GO:0006352">
    <property type="term" value="P:DNA-templated transcription initiation"/>
    <property type="evidence" value="ECO:0007669"/>
    <property type="project" value="InterPro"/>
</dbReference>
<evidence type="ECO:0000256" key="5">
    <source>
        <dbReference type="ARBA" id="ARBA00023163"/>
    </source>
</evidence>
<dbReference type="EMBL" id="VAVZ01000064">
    <property type="protein sequence ID" value="TLP92379.1"/>
    <property type="molecule type" value="Genomic_DNA"/>
</dbReference>
<dbReference type="PANTHER" id="PTHR43133">
    <property type="entry name" value="RNA POLYMERASE ECF-TYPE SIGMA FACTO"/>
    <property type="match status" value="1"/>
</dbReference>
<dbReference type="GO" id="GO:0016987">
    <property type="term" value="F:sigma factor activity"/>
    <property type="evidence" value="ECO:0007669"/>
    <property type="project" value="UniProtKB-KW"/>
</dbReference>
<dbReference type="SUPFAM" id="SSF88659">
    <property type="entry name" value="Sigma3 and sigma4 domains of RNA polymerase sigma factors"/>
    <property type="match status" value="1"/>
</dbReference>
<keyword evidence="3" id="KW-0731">Sigma factor</keyword>
<dbReference type="Gene3D" id="1.10.10.10">
    <property type="entry name" value="Winged helix-like DNA-binding domain superfamily/Winged helix DNA-binding domain"/>
    <property type="match status" value="1"/>
</dbReference>
<evidence type="ECO:0000256" key="6">
    <source>
        <dbReference type="SAM" id="MobiDB-lite"/>
    </source>
</evidence>
<dbReference type="SUPFAM" id="SSF88946">
    <property type="entry name" value="Sigma2 domain of RNA polymerase sigma factors"/>
    <property type="match status" value="1"/>
</dbReference>
<protein>
    <submittedName>
        <fullName evidence="9">RNA polymerase sigma factor</fullName>
    </submittedName>
</protein>
<dbReference type="Proteomes" id="UP000310458">
    <property type="component" value="Unassembled WGS sequence"/>
</dbReference>
<evidence type="ECO:0000256" key="4">
    <source>
        <dbReference type="ARBA" id="ARBA00023125"/>
    </source>
</evidence>
<dbReference type="GO" id="GO:0003677">
    <property type="term" value="F:DNA binding"/>
    <property type="evidence" value="ECO:0007669"/>
    <property type="project" value="UniProtKB-KW"/>
</dbReference>
<dbReference type="PANTHER" id="PTHR43133:SF8">
    <property type="entry name" value="RNA POLYMERASE SIGMA FACTOR HI_1459-RELATED"/>
    <property type="match status" value="1"/>
</dbReference>